<evidence type="ECO:0000256" key="3">
    <source>
        <dbReference type="ARBA" id="ARBA00023163"/>
    </source>
</evidence>
<dbReference type="PANTHER" id="PTHR39515">
    <property type="entry name" value="CONSERVED PROTEIN"/>
    <property type="match status" value="1"/>
</dbReference>
<proteinExistence type="predicted"/>
<dbReference type="KEGG" id="cpsk:Q0N40_08550"/>
<dbReference type="SUPFAM" id="SSF46785">
    <property type="entry name" value="Winged helix' DNA-binding domain"/>
    <property type="match status" value="1"/>
</dbReference>
<dbReference type="InterPro" id="IPR036390">
    <property type="entry name" value="WH_DNA-bd_sf"/>
</dbReference>
<dbReference type="InterPro" id="IPR036388">
    <property type="entry name" value="WH-like_DNA-bd_sf"/>
</dbReference>
<dbReference type="PANTHER" id="PTHR39515:SF2">
    <property type="entry name" value="HTH-TYPE TRANSCRIPTIONAL REGULATOR RV0880"/>
    <property type="match status" value="1"/>
</dbReference>
<keyword evidence="2" id="KW-0238">DNA-binding</keyword>
<keyword evidence="7" id="KW-1185">Reference proteome</keyword>
<evidence type="ECO:0000256" key="1">
    <source>
        <dbReference type="ARBA" id="ARBA00023015"/>
    </source>
</evidence>
<evidence type="ECO:0000313" key="7">
    <source>
        <dbReference type="Proteomes" id="UP001174314"/>
    </source>
</evidence>
<organism evidence="6 7">
    <name type="scientific">Corynebacterium pseudokroppenstedtii</name>
    <dbReference type="NCBI Taxonomy" id="2804917"/>
    <lineage>
        <taxon>Bacteria</taxon>
        <taxon>Bacillati</taxon>
        <taxon>Actinomycetota</taxon>
        <taxon>Actinomycetes</taxon>
        <taxon>Mycobacteriales</taxon>
        <taxon>Corynebacteriaceae</taxon>
        <taxon>Corynebacterium</taxon>
    </lineage>
</organism>
<dbReference type="Proteomes" id="UP001174314">
    <property type="component" value="Chromosome"/>
</dbReference>
<dbReference type="AlphaFoldDB" id="A0AAU0PVZ4"/>
<reference evidence="6 7" key="1">
    <citation type="submission" date="2023-10" db="EMBL/GenBank/DDBJ databases">
        <title>complete genome sequence of Corynebacterium pseudokroppenstedtii P15-C1.</title>
        <authorList>
            <person name="Bruggemann H."/>
            <person name="Poehlein A."/>
        </authorList>
    </citation>
    <scope>NUCLEOTIDE SEQUENCE [LARGE SCALE GENOMIC DNA]</scope>
    <source>
        <strain evidence="6 7">P15_C1</strain>
    </source>
</reference>
<dbReference type="SMART" id="SM00347">
    <property type="entry name" value="HTH_MARR"/>
    <property type="match status" value="1"/>
</dbReference>
<evidence type="ECO:0000259" key="5">
    <source>
        <dbReference type="PROSITE" id="PS50995"/>
    </source>
</evidence>
<gene>
    <name evidence="6" type="ORF">Q0N40_08550</name>
</gene>
<sequence>MTSDSMTAAAPSAPRSHAVHHDGLDTETRPDQDVNVAGGYLPPLTTEETHVLSAAMYNFLSATRRLVEQPLHSMEVNQSEIEVLYFVHNYPGVGVSDIARMRFLRVSNVSTTVRALIANGLLNRASNPDDKRAQMLQVTDAGTRVLDDIAERWAALINKITDEMNPDSVRILHEASERLNETAFATEHVIDAMQSQSGSITKP</sequence>
<name>A0AAU0PVZ4_9CORY</name>
<accession>A0AAU0PVZ4</accession>
<dbReference type="InterPro" id="IPR052526">
    <property type="entry name" value="HTH-type_Bedaq_tolerance"/>
</dbReference>
<dbReference type="GO" id="GO:0003700">
    <property type="term" value="F:DNA-binding transcription factor activity"/>
    <property type="evidence" value="ECO:0007669"/>
    <property type="project" value="InterPro"/>
</dbReference>
<dbReference type="PROSITE" id="PS01117">
    <property type="entry name" value="HTH_MARR_1"/>
    <property type="match status" value="1"/>
</dbReference>
<feature type="compositionally biased region" description="Basic and acidic residues" evidence="4">
    <location>
        <begin position="19"/>
        <end position="32"/>
    </location>
</feature>
<dbReference type="GO" id="GO:0003677">
    <property type="term" value="F:DNA binding"/>
    <property type="evidence" value="ECO:0007669"/>
    <property type="project" value="UniProtKB-KW"/>
</dbReference>
<dbReference type="Pfam" id="PF01047">
    <property type="entry name" value="MarR"/>
    <property type="match status" value="1"/>
</dbReference>
<evidence type="ECO:0000256" key="4">
    <source>
        <dbReference type="SAM" id="MobiDB-lite"/>
    </source>
</evidence>
<feature type="domain" description="HTH marR-type" evidence="5">
    <location>
        <begin position="49"/>
        <end position="181"/>
    </location>
</feature>
<evidence type="ECO:0000313" key="6">
    <source>
        <dbReference type="EMBL" id="WPF24574.1"/>
    </source>
</evidence>
<dbReference type="EMBL" id="CP137757">
    <property type="protein sequence ID" value="WPF24574.1"/>
    <property type="molecule type" value="Genomic_DNA"/>
</dbReference>
<dbReference type="InterPro" id="IPR000835">
    <property type="entry name" value="HTH_MarR-typ"/>
</dbReference>
<keyword evidence="3" id="KW-0804">Transcription</keyword>
<protein>
    <submittedName>
        <fullName evidence="6">MarR family winged helix-turn-helix transcriptional regulator</fullName>
    </submittedName>
</protein>
<evidence type="ECO:0000256" key="2">
    <source>
        <dbReference type="ARBA" id="ARBA00023125"/>
    </source>
</evidence>
<dbReference type="Gene3D" id="1.10.10.10">
    <property type="entry name" value="Winged helix-like DNA-binding domain superfamily/Winged helix DNA-binding domain"/>
    <property type="match status" value="1"/>
</dbReference>
<keyword evidence="1" id="KW-0805">Transcription regulation</keyword>
<feature type="region of interest" description="Disordered" evidence="4">
    <location>
        <begin position="1"/>
        <end position="34"/>
    </location>
</feature>
<dbReference type="RefSeq" id="WP_301731853.1">
    <property type="nucleotide sequence ID" value="NZ_CP137757.1"/>
</dbReference>
<dbReference type="PROSITE" id="PS50995">
    <property type="entry name" value="HTH_MARR_2"/>
    <property type="match status" value="1"/>
</dbReference>
<dbReference type="InterPro" id="IPR023187">
    <property type="entry name" value="Tscrpt_reg_MarR-type_CS"/>
</dbReference>